<dbReference type="InterPro" id="IPR029052">
    <property type="entry name" value="Metallo-depent_PP-like"/>
</dbReference>
<organism evidence="11 12">
    <name type="scientific">Echria macrotheca</name>
    <dbReference type="NCBI Taxonomy" id="438768"/>
    <lineage>
        <taxon>Eukaryota</taxon>
        <taxon>Fungi</taxon>
        <taxon>Dikarya</taxon>
        <taxon>Ascomycota</taxon>
        <taxon>Pezizomycotina</taxon>
        <taxon>Sordariomycetes</taxon>
        <taxon>Sordariomycetidae</taxon>
        <taxon>Sordariales</taxon>
        <taxon>Schizotheciaceae</taxon>
        <taxon>Echria</taxon>
    </lineage>
</organism>
<feature type="region of interest" description="Disordered" evidence="9">
    <location>
        <begin position="281"/>
        <end position="302"/>
    </location>
</feature>
<feature type="domain" description="Serine/threonine specific protein phosphatases" evidence="10">
    <location>
        <begin position="595"/>
        <end position="600"/>
    </location>
</feature>
<dbReference type="AlphaFoldDB" id="A0AAJ0F4M3"/>
<dbReference type="Pfam" id="PF26082">
    <property type="entry name" value="zf-C2H2_AcuF"/>
    <property type="match status" value="1"/>
</dbReference>
<comment type="similarity">
    <text evidence="8">Belongs to the PPP phosphatase family.</text>
</comment>
<dbReference type="GO" id="GO:0005634">
    <property type="term" value="C:nucleus"/>
    <property type="evidence" value="ECO:0007669"/>
    <property type="project" value="TreeGrafter"/>
</dbReference>
<keyword evidence="4" id="KW-0904">Protein phosphatase</keyword>
<evidence type="ECO:0000313" key="11">
    <source>
        <dbReference type="EMBL" id="KAK1753552.1"/>
    </source>
</evidence>
<dbReference type="InterPro" id="IPR058925">
    <property type="entry name" value="zf-C2H2_AcuF"/>
</dbReference>
<dbReference type="Gene3D" id="3.60.21.10">
    <property type="match status" value="1"/>
</dbReference>
<proteinExistence type="inferred from homology"/>
<comment type="catalytic activity">
    <reaction evidence="6">
        <text>O-phospho-L-seryl-[protein] + H2O = L-seryl-[protein] + phosphate</text>
        <dbReference type="Rhea" id="RHEA:20629"/>
        <dbReference type="Rhea" id="RHEA-COMP:9863"/>
        <dbReference type="Rhea" id="RHEA-COMP:11604"/>
        <dbReference type="ChEBI" id="CHEBI:15377"/>
        <dbReference type="ChEBI" id="CHEBI:29999"/>
        <dbReference type="ChEBI" id="CHEBI:43474"/>
        <dbReference type="ChEBI" id="CHEBI:83421"/>
        <dbReference type="EC" id="3.1.3.16"/>
    </reaction>
</comment>
<dbReference type="Proteomes" id="UP001239445">
    <property type="component" value="Unassembled WGS sequence"/>
</dbReference>
<keyword evidence="12" id="KW-1185">Reference proteome</keyword>
<dbReference type="InterPro" id="IPR006186">
    <property type="entry name" value="Ser/Thr-sp_prot-phosphatase"/>
</dbReference>
<keyword evidence="5" id="KW-0464">Manganese</keyword>
<dbReference type="GO" id="GO:0046872">
    <property type="term" value="F:metal ion binding"/>
    <property type="evidence" value="ECO:0007669"/>
    <property type="project" value="UniProtKB-KW"/>
</dbReference>
<feature type="region of interest" description="Disordered" evidence="9">
    <location>
        <begin position="502"/>
        <end position="521"/>
    </location>
</feature>
<sequence>MHLPTLGQQNVERWAPEPAQSRSGSGFVVRLYVAIKKSMLSLAKCLSAAPEDVRRRSRDEFERFVLWGQGLSMDDGRLDQILMHSKELHCRVLSLFLRLGTTVLQCLSHHEIVSPALTEQFEDLRSLLSATEIMLQDPEVPGTAPRPCTPTFSGSDISDYGTSDLLDEISVYIDCLLDLSTCLENPALDVQPDDAEGLITSPKEVFSVSSSEELIYCRRIRDRFEHLPLFLVERLAQANTVRATTIRQRRSLSLKPVLPLEPSDDHVTESLFSSTGQQITKSTNPTILSSSEGFTHPSSTWSKPSAYGARAAEFDDDVSEATFASFSTTASNVGMGRPRVPAMPDVRDGKLDCPICFLTVTNVKTRNEWKKHVFNDLKPYVCTIEVCNSPALLFNHSTAWAKHEQSHGGLGSKSPACCFCSATYQERGPAYFKHLSAHLREVALSILPQQIEDDDDDVSDSSDPPSVPVSRASSLSSSNNPKLLQAVEDSIRRLILPELQELKKEQERPGKGSDQSWETLSTNYTNSTPTYELSVVGDLHGQYSDLLEWFRLGGFPPTRKYLFLGNYVNYGEGGIETLSLLLAYKLRCPTNIFLLRGNHESASMTHKHGFENECRSRYSVELWKAFCNVFDRLPAAAIVGQQIFCVHGGISPYFESLDDIRNMRRPAVVDHHGLLGDMLWSSPDQDITEWNPSPGGRGFVFGPDVVSDFLEEHYLHFIVRGNQVVPRGYDVFTGNKLVSLWSAPNFQGGGNLASVMDVDTSLRCSFRTLASDLKALE</sequence>
<dbReference type="PRINTS" id="PR00114">
    <property type="entry name" value="STPHPHTASE"/>
</dbReference>
<keyword evidence="2" id="KW-0479">Metal-binding</keyword>
<dbReference type="InterPro" id="IPR050341">
    <property type="entry name" value="PP1_catalytic_subunit"/>
</dbReference>
<evidence type="ECO:0000256" key="7">
    <source>
        <dbReference type="ARBA" id="ARBA00048336"/>
    </source>
</evidence>
<keyword evidence="3 8" id="KW-0378">Hydrolase</keyword>
<evidence type="ECO:0000256" key="6">
    <source>
        <dbReference type="ARBA" id="ARBA00047761"/>
    </source>
</evidence>
<reference evidence="11" key="1">
    <citation type="submission" date="2023-06" db="EMBL/GenBank/DDBJ databases">
        <title>Genome-scale phylogeny and comparative genomics of the fungal order Sordariales.</title>
        <authorList>
            <consortium name="Lawrence Berkeley National Laboratory"/>
            <person name="Hensen N."/>
            <person name="Bonometti L."/>
            <person name="Westerberg I."/>
            <person name="Brannstrom I.O."/>
            <person name="Guillou S."/>
            <person name="Cros-Aarteil S."/>
            <person name="Calhoun S."/>
            <person name="Haridas S."/>
            <person name="Kuo A."/>
            <person name="Mondo S."/>
            <person name="Pangilinan J."/>
            <person name="Riley R."/>
            <person name="Labutti K."/>
            <person name="Andreopoulos B."/>
            <person name="Lipzen A."/>
            <person name="Chen C."/>
            <person name="Yanf M."/>
            <person name="Daum C."/>
            <person name="Ng V."/>
            <person name="Clum A."/>
            <person name="Steindorff A."/>
            <person name="Ohm R."/>
            <person name="Martin F."/>
            <person name="Silar P."/>
            <person name="Natvig D."/>
            <person name="Lalanne C."/>
            <person name="Gautier V."/>
            <person name="Ament-Velasquez S.L."/>
            <person name="Kruys A."/>
            <person name="Hutchinson M.I."/>
            <person name="Powell A.J."/>
            <person name="Barry K."/>
            <person name="Miller A.N."/>
            <person name="Grigoriev I.V."/>
            <person name="Debuchy R."/>
            <person name="Gladieux P."/>
            <person name="Thoren M.H."/>
            <person name="Johannesson H."/>
        </authorList>
    </citation>
    <scope>NUCLEOTIDE SEQUENCE</scope>
    <source>
        <strain evidence="11">PSN4</strain>
    </source>
</reference>
<dbReference type="Pfam" id="PF00149">
    <property type="entry name" value="Metallophos"/>
    <property type="match status" value="1"/>
</dbReference>
<dbReference type="PROSITE" id="PS00125">
    <property type="entry name" value="SER_THR_PHOSPHATASE"/>
    <property type="match status" value="1"/>
</dbReference>
<comment type="cofactor">
    <cofactor evidence="1">
        <name>Mn(2+)</name>
        <dbReference type="ChEBI" id="CHEBI:29035"/>
    </cofactor>
</comment>
<evidence type="ECO:0000256" key="4">
    <source>
        <dbReference type="ARBA" id="ARBA00022912"/>
    </source>
</evidence>
<feature type="region of interest" description="Disordered" evidence="9">
    <location>
        <begin position="453"/>
        <end position="478"/>
    </location>
</feature>
<dbReference type="InterPro" id="IPR004843">
    <property type="entry name" value="Calcineurin-like_PHP"/>
</dbReference>
<dbReference type="SMART" id="SM00156">
    <property type="entry name" value="PP2Ac"/>
    <property type="match status" value="1"/>
</dbReference>
<feature type="compositionally biased region" description="Polar residues" evidence="9">
    <location>
        <begin position="1"/>
        <end position="11"/>
    </location>
</feature>
<dbReference type="EMBL" id="MU839837">
    <property type="protein sequence ID" value="KAK1753552.1"/>
    <property type="molecule type" value="Genomic_DNA"/>
</dbReference>
<dbReference type="EC" id="3.1.3.16" evidence="8"/>
<evidence type="ECO:0000313" key="12">
    <source>
        <dbReference type="Proteomes" id="UP001239445"/>
    </source>
</evidence>
<accession>A0AAJ0F4M3</accession>
<comment type="catalytic activity">
    <reaction evidence="7 8">
        <text>O-phospho-L-threonyl-[protein] + H2O = L-threonyl-[protein] + phosphate</text>
        <dbReference type="Rhea" id="RHEA:47004"/>
        <dbReference type="Rhea" id="RHEA-COMP:11060"/>
        <dbReference type="Rhea" id="RHEA-COMP:11605"/>
        <dbReference type="ChEBI" id="CHEBI:15377"/>
        <dbReference type="ChEBI" id="CHEBI:30013"/>
        <dbReference type="ChEBI" id="CHEBI:43474"/>
        <dbReference type="ChEBI" id="CHEBI:61977"/>
        <dbReference type="EC" id="3.1.3.16"/>
    </reaction>
</comment>
<feature type="region of interest" description="Disordered" evidence="9">
    <location>
        <begin position="1"/>
        <end position="22"/>
    </location>
</feature>
<evidence type="ECO:0000256" key="3">
    <source>
        <dbReference type="ARBA" id="ARBA00022801"/>
    </source>
</evidence>
<name>A0AAJ0F4M3_9PEZI</name>
<evidence type="ECO:0000256" key="8">
    <source>
        <dbReference type="RuleBase" id="RU004273"/>
    </source>
</evidence>
<dbReference type="GO" id="GO:0005737">
    <property type="term" value="C:cytoplasm"/>
    <property type="evidence" value="ECO:0007669"/>
    <property type="project" value="TreeGrafter"/>
</dbReference>
<dbReference type="PANTHER" id="PTHR11668:SF300">
    <property type="entry name" value="SERINE_THREONINE-PROTEIN PHOSPHATASE"/>
    <property type="match status" value="1"/>
</dbReference>
<dbReference type="SUPFAM" id="SSF56300">
    <property type="entry name" value="Metallo-dependent phosphatases"/>
    <property type="match status" value="1"/>
</dbReference>
<evidence type="ECO:0000256" key="1">
    <source>
        <dbReference type="ARBA" id="ARBA00001936"/>
    </source>
</evidence>
<feature type="compositionally biased region" description="Low complexity" evidence="9">
    <location>
        <begin position="461"/>
        <end position="478"/>
    </location>
</feature>
<gene>
    <name evidence="11" type="ORF">QBC47DRAFT_415341</name>
</gene>
<evidence type="ECO:0000256" key="2">
    <source>
        <dbReference type="ARBA" id="ARBA00022723"/>
    </source>
</evidence>
<evidence type="ECO:0000259" key="10">
    <source>
        <dbReference type="PROSITE" id="PS00125"/>
    </source>
</evidence>
<dbReference type="GO" id="GO:0004722">
    <property type="term" value="F:protein serine/threonine phosphatase activity"/>
    <property type="evidence" value="ECO:0007669"/>
    <property type="project" value="UniProtKB-EC"/>
</dbReference>
<protein>
    <recommendedName>
        <fullName evidence="8">Serine/threonine-protein phosphatase</fullName>
        <ecNumber evidence="8">3.1.3.16</ecNumber>
    </recommendedName>
</protein>
<comment type="caution">
    <text evidence="11">The sequence shown here is derived from an EMBL/GenBank/DDBJ whole genome shotgun (WGS) entry which is preliminary data.</text>
</comment>
<evidence type="ECO:0000256" key="5">
    <source>
        <dbReference type="ARBA" id="ARBA00023211"/>
    </source>
</evidence>
<feature type="compositionally biased region" description="Basic and acidic residues" evidence="9">
    <location>
        <begin position="502"/>
        <end position="511"/>
    </location>
</feature>
<evidence type="ECO:0000256" key="9">
    <source>
        <dbReference type="SAM" id="MobiDB-lite"/>
    </source>
</evidence>
<dbReference type="PANTHER" id="PTHR11668">
    <property type="entry name" value="SERINE/THREONINE PROTEIN PHOSPHATASE"/>
    <property type="match status" value="1"/>
</dbReference>